<dbReference type="InterPro" id="IPR016185">
    <property type="entry name" value="PreATP-grasp_dom_sf"/>
</dbReference>
<comment type="pathway">
    <text evidence="1">Purine metabolism; IMP biosynthesis via de novo pathway; N(1)-(5-phospho-D-ribosyl)glycinamide from 5-phospho-alpha-D-ribose 1-diphosphate: step 2/2.</text>
</comment>
<evidence type="ECO:0000256" key="10">
    <source>
        <dbReference type="ARBA" id="ARBA00042242"/>
    </source>
</evidence>
<dbReference type="EC" id="6.3.4.13" evidence="2"/>
<dbReference type="GO" id="GO:0005524">
    <property type="term" value="F:ATP binding"/>
    <property type="evidence" value="ECO:0007669"/>
    <property type="project" value="UniProtKB-UniRule"/>
</dbReference>
<dbReference type="InterPro" id="IPR020561">
    <property type="entry name" value="PRibGlycinamid_synth_ATP-grasp"/>
</dbReference>
<dbReference type="SMART" id="SM01209">
    <property type="entry name" value="GARS_A"/>
    <property type="match status" value="1"/>
</dbReference>
<dbReference type="AlphaFoldDB" id="U1HWQ3"/>
<dbReference type="InterPro" id="IPR020560">
    <property type="entry name" value="PRibGlycinamide_synth_C-dom"/>
</dbReference>
<dbReference type="InterPro" id="IPR037123">
    <property type="entry name" value="PRibGlycinamide_synth_C_sf"/>
</dbReference>
<organism evidence="15 16">
    <name type="scientific">Endocarpon pusillum (strain Z07020 / HMAS-L-300199)</name>
    <name type="common">Lichen-forming fungus</name>
    <dbReference type="NCBI Taxonomy" id="1263415"/>
    <lineage>
        <taxon>Eukaryota</taxon>
        <taxon>Fungi</taxon>
        <taxon>Dikarya</taxon>
        <taxon>Ascomycota</taxon>
        <taxon>Pezizomycotina</taxon>
        <taxon>Eurotiomycetes</taxon>
        <taxon>Chaetothyriomycetidae</taxon>
        <taxon>Verrucariales</taxon>
        <taxon>Verrucariaceae</taxon>
        <taxon>Endocarpon</taxon>
    </lineage>
</organism>
<keyword evidence="4" id="KW-0479">Metal-binding</keyword>
<dbReference type="Pfam" id="PF02844">
    <property type="entry name" value="GARS_N"/>
    <property type="match status" value="1"/>
</dbReference>
<dbReference type="PROSITE" id="PS50975">
    <property type="entry name" value="ATP_GRASP"/>
    <property type="match status" value="1"/>
</dbReference>
<dbReference type="SMART" id="SM01210">
    <property type="entry name" value="GARS_C"/>
    <property type="match status" value="1"/>
</dbReference>
<evidence type="ECO:0000256" key="9">
    <source>
        <dbReference type="ARBA" id="ARBA00038345"/>
    </source>
</evidence>
<evidence type="ECO:0000256" key="1">
    <source>
        <dbReference type="ARBA" id="ARBA00005174"/>
    </source>
</evidence>
<dbReference type="Gene3D" id="3.40.50.20">
    <property type="match status" value="1"/>
</dbReference>
<dbReference type="GO" id="GO:0009113">
    <property type="term" value="P:purine nucleobase biosynthetic process"/>
    <property type="evidence" value="ECO:0007669"/>
    <property type="project" value="EnsemblFungi"/>
</dbReference>
<dbReference type="GO" id="GO:0004637">
    <property type="term" value="F:phosphoribosylamine-glycine ligase activity"/>
    <property type="evidence" value="ECO:0007669"/>
    <property type="project" value="UniProtKB-EC"/>
</dbReference>
<dbReference type="Proteomes" id="UP000019373">
    <property type="component" value="Unassembled WGS sequence"/>
</dbReference>
<evidence type="ECO:0000256" key="11">
    <source>
        <dbReference type="ARBA" id="ARBA00042864"/>
    </source>
</evidence>
<dbReference type="OMA" id="KATVCKY"/>
<reference evidence="16" key="1">
    <citation type="journal article" date="2014" name="BMC Genomics">
        <title>Genome characteristics reveal the impact of lichenization on lichen-forming fungus Endocarpon pusillum Hedwig (Verrucariales, Ascomycota).</title>
        <authorList>
            <person name="Wang Y.-Y."/>
            <person name="Liu B."/>
            <person name="Zhang X.-Y."/>
            <person name="Zhou Q.-M."/>
            <person name="Zhang T."/>
            <person name="Li H."/>
            <person name="Yu Y.-F."/>
            <person name="Zhang X.-L."/>
            <person name="Hao X.-Y."/>
            <person name="Wang M."/>
            <person name="Wang L."/>
            <person name="Wei J.-C."/>
        </authorList>
    </citation>
    <scope>NUCLEOTIDE SEQUENCE [LARGE SCALE GENOMIC DNA]</scope>
    <source>
        <strain evidence="16">Z07020 / HMAS-L-300199</strain>
    </source>
</reference>
<evidence type="ECO:0000256" key="2">
    <source>
        <dbReference type="ARBA" id="ARBA00013255"/>
    </source>
</evidence>
<evidence type="ECO:0000256" key="4">
    <source>
        <dbReference type="ARBA" id="ARBA00022723"/>
    </source>
</evidence>
<dbReference type="FunFam" id="3.30.1490.20:FF:000006">
    <property type="entry name" value="phosphoribosylamine--glycine ligase, chloroplastic-like"/>
    <property type="match status" value="1"/>
</dbReference>
<dbReference type="Gene3D" id="3.30.1490.20">
    <property type="entry name" value="ATP-grasp fold, A domain"/>
    <property type="match status" value="1"/>
</dbReference>
<name>U1HWQ3_ENDPU</name>
<dbReference type="SUPFAM" id="SSF52440">
    <property type="entry name" value="PreATP-grasp domain"/>
    <property type="match status" value="1"/>
</dbReference>
<dbReference type="InterPro" id="IPR020559">
    <property type="entry name" value="PRibGlycinamide_synth_CS"/>
</dbReference>
<dbReference type="GO" id="GO:0004641">
    <property type="term" value="F:phosphoribosylformylglycinamidine cyclo-ligase activity"/>
    <property type="evidence" value="ECO:0007669"/>
    <property type="project" value="UniProtKB-EC"/>
</dbReference>
<dbReference type="OrthoDB" id="2018833at2759"/>
<dbReference type="InterPro" id="IPR000115">
    <property type="entry name" value="PRibGlycinamide_synth"/>
</dbReference>
<sequence length="410" mass="44309">MSVQATAGPHSPPPPPPPDDFTSLVSHAKKHGINLVVPGPEAPLVAGICSYFQAVGIRCFGPSRAAARMEGSKAHAKEFMQRHGIPTASFRNLADYDEARRYLDGVGHRVVIKADGLAAGKGVVIPQAKDEAQKALKAIMLDRQFGTAGDEVVIEEFLEGEELSVLTFSDGYTIKSLPPAQDHKRIFDGDTGPNTGGMGCYAPTKVASMELMAEINRTILQPTIDCMRREGTPFVGLLFTGLMITPSGPKVIEYNVRFGDPEIQTLLPLLSKDTDLARVMLACTEHWLDGVELKVEPKFSATVVASAEGYPGAYVKHRPMRFDPVPKDTYIFHAGTELDKNKKLVTVGGRVIAATATAATLEEAVAKAYRGIKTVHFEGMHYRTDIAHRALKATTITTRGGMVALSPFQN</sequence>
<dbReference type="PANTHER" id="PTHR43472:SF1">
    <property type="entry name" value="PHOSPHORIBOSYLAMINE--GLYCINE LIGASE, CHLOROPLASTIC"/>
    <property type="match status" value="1"/>
</dbReference>
<accession>U1HWQ3</accession>
<dbReference type="Pfam" id="PF02843">
    <property type="entry name" value="GARS_C"/>
    <property type="match status" value="1"/>
</dbReference>
<evidence type="ECO:0000259" key="14">
    <source>
        <dbReference type="PROSITE" id="PS50975"/>
    </source>
</evidence>
<dbReference type="InterPro" id="IPR013815">
    <property type="entry name" value="ATP_grasp_subdomain_1"/>
</dbReference>
<gene>
    <name evidence="15" type="ORF">EPUS_05549</name>
</gene>
<dbReference type="GO" id="GO:0046872">
    <property type="term" value="F:metal ion binding"/>
    <property type="evidence" value="ECO:0007669"/>
    <property type="project" value="UniProtKB-KW"/>
</dbReference>
<dbReference type="HOGENOM" id="CLU_027420_3_1_1"/>
<dbReference type="Gene3D" id="3.90.600.10">
    <property type="entry name" value="Phosphoribosylglycinamide synthetase, C-terminal domain"/>
    <property type="match status" value="1"/>
</dbReference>
<dbReference type="UniPathway" id="UPA00074">
    <property type="reaction ID" value="UER00125"/>
</dbReference>
<dbReference type="SUPFAM" id="SSF56059">
    <property type="entry name" value="Glutathione synthetase ATP-binding domain-like"/>
    <property type="match status" value="1"/>
</dbReference>
<proteinExistence type="inferred from homology"/>
<dbReference type="InterPro" id="IPR011761">
    <property type="entry name" value="ATP-grasp"/>
</dbReference>
<evidence type="ECO:0000256" key="6">
    <source>
        <dbReference type="ARBA" id="ARBA00022755"/>
    </source>
</evidence>
<evidence type="ECO:0000313" key="16">
    <source>
        <dbReference type="Proteomes" id="UP000019373"/>
    </source>
</evidence>
<dbReference type="Gene3D" id="3.30.470.20">
    <property type="entry name" value="ATP-grasp fold, B domain"/>
    <property type="match status" value="1"/>
</dbReference>
<evidence type="ECO:0000256" key="12">
    <source>
        <dbReference type="ARBA" id="ARBA00049057"/>
    </source>
</evidence>
<dbReference type="HAMAP" id="MF_00138">
    <property type="entry name" value="GARS"/>
    <property type="match status" value="1"/>
</dbReference>
<dbReference type="InterPro" id="IPR020562">
    <property type="entry name" value="PRibGlycinamide_synth_N"/>
</dbReference>
<keyword evidence="5 13" id="KW-0547">Nucleotide-binding</keyword>
<keyword evidence="6" id="KW-0658">Purine biosynthesis</keyword>
<dbReference type="InterPro" id="IPR011054">
    <property type="entry name" value="Rudment_hybrid_motif"/>
</dbReference>
<dbReference type="GeneID" id="19240497"/>
<evidence type="ECO:0000256" key="7">
    <source>
        <dbReference type="ARBA" id="ARBA00022840"/>
    </source>
</evidence>
<evidence type="ECO:0000313" key="15">
    <source>
        <dbReference type="EMBL" id="ERF73844.1"/>
    </source>
</evidence>
<dbReference type="SUPFAM" id="SSF51246">
    <property type="entry name" value="Rudiment single hybrid motif"/>
    <property type="match status" value="1"/>
</dbReference>
<dbReference type="RefSeq" id="XP_007800545.1">
    <property type="nucleotide sequence ID" value="XM_007802354.1"/>
</dbReference>
<dbReference type="FunFam" id="3.30.470.20:FF:000018">
    <property type="entry name" value="Trifunctional purine biosynthetic protein adenosine-3"/>
    <property type="match status" value="1"/>
</dbReference>
<evidence type="ECO:0000256" key="3">
    <source>
        <dbReference type="ARBA" id="ARBA00022598"/>
    </source>
</evidence>
<keyword evidence="7 13" id="KW-0067">ATP-binding</keyword>
<dbReference type="GO" id="GO:0006189">
    <property type="term" value="P:'de novo' IMP biosynthetic process"/>
    <property type="evidence" value="ECO:0007669"/>
    <property type="project" value="UniProtKB-UniPathway"/>
</dbReference>
<feature type="domain" description="ATP-grasp" evidence="14">
    <location>
        <begin position="77"/>
        <end position="285"/>
    </location>
</feature>
<dbReference type="PANTHER" id="PTHR43472">
    <property type="entry name" value="PHOSPHORIBOSYLAMINE--GLYCINE LIGASE"/>
    <property type="match status" value="1"/>
</dbReference>
<keyword evidence="3" id="KW-0436">Ligase</keyword>
<dbReference type="eggNOG" id="KOG0237">
    <property type="taxonomic scope" value="Eukaryota"/>
</dbReference>
<keyword evidence="16" id="KW-1185">Reference proteome</keyword>
<dbReference type="PROSITE" id="PS00184">
    <property type="entry name" value="GARS"/>
    <property type="match status" value="1"/>
</dbReference>
<dbReference type="EMBL" id="KE720921">
    <property type="protein sequence ID" value="ERF73844.1"/>
    <property type="molecule type" value="Genomic_DNA"/>
</dbReference>
<keyword evidence="8" id="KW-0464">Manganese</keyword>
<dbReference type="FunFam" id="3.90.600.10:FF:000001">
    <property type="entry name" value="Trifunctional purine biosynthetic protein adenosine-3"/>
    <property type="match status" value="1"/>
</dbReference>
<evidence type="ECO:0000256" key="8">
    <source>
        <dbReference type="ARBA" id="ARBA00023211"/>
    </source>
</evidence>
<dbReference type="Pfam" id="PF01071">
    <property type="entry name" value="GARS_A"/>
    <property type="match status" value="1"/>
</dbReference>
<comment type="similarity">
    <text evidence="9">Belongs to the GARS family.</text>
</comment>
<comment type="catalytic activity">
    <reaction evidence="12">
        <text>2-formamido-N(1)-(5-O-phospho-beta-D-ribosyl)acetamidine + ATP = 5-amino-1-(5-phospho-beta-D-ribosyl)imidazole + ADP + phosphate + H(+)</text>
        <dbReference type="Rhea" id="RHEA:23032"/>
        <dbReference type="ChEBI" id="CHEBI:15378"/>
        <dbReference type="ChEBI" id="CHEBI:30616"/>
        <dbReference type="ChEBI" id="CHEBI:43474"/>
        <dbReference type="ChEBI" id="CHEBI:137981"/>
        <dbReference type="ChEBI" id="CHEBI:147287"/>
        <dbReference type="ChEBI" id="CHEBI:456216"/>
        <dbReference type="EC" id="6.3.3.1"/>
    </reaction>
</comment>
<protein>
    <recommendedName>
        <fullName evidence="2">phosphoribosylamine--glycine ligase</fullName>
        <ecNumber evidence="2">6.3.4.13</ecNumber>
    </recommendedName>
    <alternativeName>
        <fullName evidence="10">Glycinamide ribonucleotide synthetase</fullName>
    </alternativeName>
    <alternativeName>
        <fullName evidence="11">Phosphoribosylglycinamide synthetase</fullName>
    </alternativeName>
</protein>
<evidence type="ECO:0000256" key="5">
    <source>
        <dbReference type="ARBA" id="ARBA00022741"/>
    </source>
</evidence>
<dbReference type="NCBIfam" id="TIGR00877">
    <property type="entry name" value="purD"/>
    <property type="match status" value="1"/>
</dbReference>
<evidence type="ECO:0000256" key="13">
    <source>
        <dbReference type="PROSITE-ProRule" id="PRU00409"/>
    </source>
</evidence>